<dbReference type="Proteomes" id="UP000217257">
    <property type="component" value="Chromosome"/>
</dbReference>
<comment type="similarity">
    <text evidence="1 2">Belongs to the Dps family.</text>
</comment>
<evidence type="ECO:0000256" key="2">
    <source>
        <dbReference type="RuleBase" id="RU003875"/>
    </source>
</evidence>
<dbReference type="PANTHER" id="PTHR42932:SF3">
    <property type="entry name" value="DNA PROTECTION DURING STARVATION PROTEIN"/>
    <property type="match status" value="1"/>
</dbReference>
<dbReference type="GO" id="GO:0008199">
    <property type="term" value="F:ferric iron binding"/>
    <property type="evidence" value="ECO:0007669"/>
    <property type="project" value="InterPro"/>
</dbReference>
<dbReference type="RefSeq" id="WP_198316469.1">
    <property type="nucleotide sequence ID" value="NZ_CP022098.1"/>
</dbReference>
<dbReference type="EMBL" id="CP022098">
    <property type="protein sequence ID" value="ATB35718.1"/>
    <property type="molecule type" value="Genomic_DNA"/>
</dbReference>
<dbReference type="AlphaFoldDB" id="A0A250IWQ6"/>
<dbReference type="PANTHER" id="PTHR42932">
    <property type="entry name" value="GENERAL STRESS PROTEIN 20U"/>
    <property type="match status" value="1"/>
</dbReference>
<gene>
    <name evidence="4" type="ORF">CYFUS_001132</name>
</gene>
<dbReference type="Pfam" id="PF00210">
    <property type="entry name" value="Ferritin"/>
    <property type="match status" value="1"/>
</dbReference>
<name>A0A250IWQ6_9BACT</name>
<sequence length="186" mass="20807">MTTKFPSHINLPREARSELIDLLNTCLATAVDLHWQVKQAHWNIRGNHFISRHLLFDKVADHVRDHADEFAERAGALGGYAEGTIRLATKNSELEEYDLSAVNGDDHVRVIVDRVSRYAATIRDGIQRCDELNDPVTADLLTQTLGTVEEDLWFLESHLYGSSNIAREETGPSAIREETTSSAPNA</sequence>
<evidence type="ECO:0000256" key="1">
    <source>
        <dbReference type="ARBA" id="ARBA00009497"/>
    </source>
</evidence>
<dbReference type="CDD" id="cd01043">
    <property type="entry name" value="DPS"/>
    <property type="match status" value="1"/>
</dbReference>
<evidence type="ECO:0000313" key="5">
    <source>
        <dbReference type="Proteomes" id="UP000217257"/>
    </source>
</evidence>
<dbReference type="InterPro" id="IPR009078">
    <property type="entry name" value="Ferritin-like_SF"/>
</dbReference>
<organism evidence="4 5">
    <name type="scientific">Cystobacter fuscus</name>
    <dbReference type="NCBI Taxonomy" id="43"/>
    <lineage>
        <taxon>Bacteria</taxon>
        <taxon>Pseudomonadati</taxon>
        <taxon>Myxococcota</taxon>
        <taxon>Myxococcia</taxon>
        <taxon>Myxococcales</taxon>
        <taxon>Cystobacterineae</taxon>
        <taxon>Archangiaceae</taxon>
        <taxon>Cystobacter</taxon>
    </lineage>
</organism>
<dbReference type="InterPro" id="IPR012347">
    <property type="entry name" value="Ferritin-like"/>
</dbReference>
<accession>A0A250IWQ6</accession>
<protein>
    <submittedName>
        <fullName evidence="4">DNA starvation/stationary phase protection protein</fullName>
    </submittedName>
</protein>
<dbReference type="PIRSF" id="PIRSF005900">
    <property type="entry name" value="Dps"/>
    <property type="match status" value="1"/>
</dbReference>
<evidence type="ECO:0000313" key="4">
    <source>
        <dbReference type="EMBL" id="ATB35718.1"/>
    </source>
</evidence>
<feature type="domain" description="Ferritin/DPS" evidence="3">
    <location>
        <begin position="20"/>
        <end position="159"/>
    </location>
</feature>
<proteinExistence type="inferred from homology"/>
<reference evidence="4 5" key="1">
    <citation type="submission" date="2017-06" db="EMBL/GenBank/DDBJ databases">
        <title>Sequencing and comparative analysis of myxobacterial genomes.</title>
        <authorList>
            <person name="Rupp O."/>
            <person name="Goesmann A."/>
            <person name="Sogaard-Andersen L."/>
        </authorList>
    </citation>
    <scope>NUCLEOTIDE SEQUENCE [LARGE SCALE GENOMIC DNA]</scope>
    <source>
        <strain evidence="4 5">DSM 52655</strain>
    </source>
</reference>
<dbReference type="Gene3D" id="1.20.1260.10">
    <property type="match status" value="1"/>
</dbReference>
<dbReference type="KEGG" id="cfus:CYFUS_001132"/>
<dbReference type="NCBIfam" id="NF006975">
    <property type="entry name" value="PRK09448.1"/>
    <property type="match status" value="1"/>
</dbReference>
<dbReference type="InterPro" id="IPR008331">
    <property type="entry name" value="Ferritin_DPS_dom"/>
</dbReference>
<evidence type="ECO:0000259" key="3">
    <source>
        <dbReference type="Pfam" id="PF00210"/>
    </source>
</evidence>
<dbReference type="InterPro" id="IPR002177">
    <property type="entry name" value="DPS_DNA-bd"/>
</dbReference>
<dbReference type="PRINTS" id="PR01346">
    <property type="entry name" value="HELNAPAPROT"/>
</dbReference>
<dbReference type="SUPFAM" id="SSF47240">
    <property type="entry name" value="Ferritin-like"/>
    <property type="match status" value="1"/>
</dbReference>